<dbReference type="InterPro" id="IPR016292">
    <property type="entry name" value="Epoxide_hydrolase"/>
</dbReference>
<evidence type="ECO:0000256" key="3">
    <source>
        <dbReference type="ARBA" id="ARBA00022801"/>
    </source>
</evidence>
<dbReference type="PANTHER" id="PTHR21661">
    <property type="entry name" value="EPOXIDE HYDROLASE 1-RELATED"/>
    <property type="match status" value="1"/>
</dbReference>
<dbReference type="PANTHER" id="PTHR21661:SF35">
    <property type="entry name" value="EPOXIDE HYDROLASE"/>
    <property type="match status" value="1"/>
</dbReference>
<organism evidence="5 6">
    <name type="scientific">Prauserella muralis</name>
    <dbReference type="NCBI Taxonomy" id="588067"/>
    <lineage>
        <taxon>Bacteria</taxon>
        <taxon>Bacillati</taxon>
        <taxon>Actinomycetota</taxon>
        <taxon>Actinomycetes</taxon>
        <taxon>Pseudonocardiales</taxon>
        <taxon>Pseudonocardiaceae</taxon>
        <taxon>Prauserella</taxon>
    </lineage>
</organism>
<dbReference type="AlphaFoldDB" id="A0A2V4BCD7"/>
<name>A0A2V4BCD7_9PSEU</name>
<dbReference type="EMBL" id="MASW01000001">
    <property type="protein sequence ID" value="PXY31719.1"/>
    <property type="molecule type" value="Genomic_DNA"/>
</dbReference>
<dbReference type="PRINTS" id="PR00412">
    <property type="entry name" value="EPOXHYDRLASE"/>
</dbReference>
<evidence type="ECO:0000313" key="6">
    <source>
        <dbReference type="Proteomes" id="UP000249915"/>
    </source>
</evidence>
<dbReference type="GO" id="GO:0004301">
    <property type="term" value="F:epoxide hydrolase activity"/>
    <property type="evidence" value="ECO:0007669"/>
    <property type="project" value="TreeGrafter"/>
</dbReference>
<dbReference type="InterPro" id="IPR010497">
    <property type="entry name" value="Epoxide_hydro_N"/>
</dbReference>
<dbReference type="Pfam" id="PF06441">
    <property type="entry name" value="EHN"/>
    <property type="match status" value="1"/>
</dbReference>
<dbReference type="OrthoDB" id="27092at2"/>
<dbReference type="RefSeq" id="WP_112279749.1">
    <property type="nucleotide sequence ID" value="NZ_MASW01000001.1"/>
</dbReference>
<evidence type="ECO:0000259" key="4">
    <source>
        <dbReference type="Pfam" id="PF06441"/>
    </source>
</evidence>
<dbReference type="PIRSF" id="PIRSF001112">
    <property type="entry name" value="Epoxide_hydrolase"/>
    <property type="match status" value="1"/>
</dbReference>
<gene>
    <name evidence="5" type="ORF">BAY60_05030</name>
</gene>
<dbReference type="SUPFAM" id="SSF53474">
    <property type="entry name" value="alpha/beta-Hydrolases"/>
    <property type="match status" value="1"/>
</dbReference>
<evidence type="ECO:0000313" key="5">
    <source>
        <dbReference type="EMBL" id="PXY31719.1"/>
    </source>
</evidence>
<dbReference type="Proteomes" id="UP000249915">
    <property type="component" value="Unassembled WGS sequence"/>
</dbReference>
<comment type="caution">
    <text evidence="5">The sequence shown here is derived from an EMBL/GenBank/DDBJ whole genome shotgun (WGS) entry which is preliminary data.</text>
</comment>
<dbReference type="InterPro" id="IPR029058">
    <property type="entry name" value="AB_hydrolase_fold"/>
</dbReference>
<protein>
    <submittedName>
        <fullName evidence="5">Epoxide hydrolase</fullName>
    </submittedName>
</protein>
<dbReference type="InterPro" id="IPR000639">
    <property type="entry name" value="Epox_hydrolase-like"/>
</dbReference>
<feature type="domain" description="Epoxide hydrolase N-terminal" evidence="4">
    <location>
        <begin position="5"/>
        <end position="109"/>
    </location>
</feature>
<keyword evidence="6" id="KW-1185">Reference proteome</keyword>
<evidence type="ECO:0000256" key="1">
    <source>
        <dbReference type="ARBA" id="ARBA00010088"/>
    </source>
</evidence>
<comment type="similarity">
    <text evidence="1">Belongs to the peptidase S33 family.</text>
</comment>
<dbReference type="Gene3D" id="3.40.50.1820">
    <property type="entry name" value="alpha/beta hydrolase"/>
    <property type="match status" value="1"/>
</dbReference>
<dbReference type="GO" id="GO:0097176">
    <property type="term" value="P:epoxide metabolic process"/>
    <property type="evidence" value="ECO:0007669"/>
    <property type="project" value="TreeGrafter"/>
</dbReference>
<keyword evidence="2" id="KW-0058">Aromatic hydrocarbons catabolism</keyword>
<sequence length="375" mass="40772">MTETKPFRIHVPQTDLDDLHRRLTDVRWPDEPPGIGSSRGIPLADMRSLVRRWRDGFDWRAQEERLNAFPQFVTEIDGQTIHYVHVRCGAPGALPLLLTHGWPGSFAEFLGIVEPLTADGYDVVIPSLPGFAFSTPVAETGWGNLFRVASAFAELMTRLGYERFAAHGSDVGAGVTGMLPMVAPGRVVATHINGPGPFPFGPALEVGGLGEADRVRAERFNEFQRDGLGYLHLQSTRPSTLAYSLTDSPAGQLAWIAEKYAEWTDVDLPAEDLLTVASLYWFTRSGASAAHFTYEGMQAFRAFAEQTGETGGTLSSGGVPVGVAVFATDHTIRSLVDPTGLAAHWSEYDRGGHFPALEVPGLLAGELRAFFGAYR</sequence>
<keyword evidence="3 5" id="KW-0378">Hydrolase</keyword>
<accession>A0A2V4BCD7</accession>
<evidence type="ECO:0000256" key="2">
    <source>
        <dbReference type="ARBA" id="ARBA00022797"/>
    </source>
</evidence>
<reference evidence="5 6" key="1">
    <citation type="submission" date="2016-07" db="EMBL/GenBank/DDBJ databases">
        <title>Draft genome sequence of Prauserella muralis DSM 45305, isolated from a mould-covered wall in an indoor environment.</title>
        <authorList>
            <person name="Ruckert C."/>
            <person name="Albersmeier A."/>
            <person name="Jiang C.-L."/>
            <person name="Jiang Y."/>
            <person name="Kalinowski J."/>
            <person name="Schneider O."/>
            <person name="Winkler A."/>
            <person name="Zotchev S.B."/>
        </authorList>
    </citation>
    <scope>NUCLEOTIDE SEQUENCE [LARGE SCALE GENOMIC DNA]</scope>
    <source>
        <strain evidence="5 6">DSM 45305</strain>
    </source>
</reference>
<proteinExistence type="inferred from homology"/>